<reference evidence="1" key="1">
    <citation type="submission" date="2023-08" db="EMBL/GenBank/DDBJ databases">
        <authorList>
            <person name="Messyasz A."/>
            <person name="Mannisto M.K."/>
            <person name="Kerkhof L.J."/>
            <person name="Haggblom M."/>
        </authorList>
    </citation>
    <scope>NUCLEOTIDE SEQUENCE</scope>
    <source>
        <strain evidence="1">M8UP39</strain>
    </source>
</reference>
<proteinExistence type="predicted"/>
<protein>
    <recommendedName>
        <fullName evidence="2">DUF1501 domain-containing protein</fullName>
    </recommendedName>
</protein>
<evidence type="ECO:0000313" key="1">
    <source>
        <dbReference type="EMBL" id="XCB23936.1"/>
    </source>
</evidence>
<dbReference type="PROSITE" id="PS51318">
    <property type="entry name" value="TAT"/>
    <property type="match status" value="1"/>
</dbReference>
<dbReference type="Gene3D" id="3.40.720.10">
    <property type="entry name" value="Alkaline Phosphatase, subunit A"/>
    <property type="match status" value="1"/>
</dbReference>
<reference evidence="1" key="2">
    <citation type="journal article" date="2024" name="Environ. Microbiol.">
        <title>Genome analysis and description of Tunturibacter gen. nov. expands the diversity of Terriglobia in tundra soils.</title>
        <authorList>
            <person name="Messyasz A."/>
            <person name="Mannisto M.K."/>
            <person name="Kerkhof L.J."/>
            <person name="Haggblom M.M."/>
        </authorList>
    </citation>
    <scope>NUCLEOTIDE SEQUENCE</scope>
    <source>
        <strain evidence="1">M8UP39</strain>
    </source>
</reference>
<dbReference type="AlphaFoldDB" id="A0AAU7Z5C0"/>
<evidence type="ECO:0008006" key="2">
    <source>
        <dbReference type="Google" id="ProtNLM"/>
    </source>
</evidence>
<dbReference type="RefSeq" id="WP_353073377.1">
    <property type="nucleotide sequence ID" value="NZ_CP132938.1"/>
</dbReference>
<organism evidence="1">
    <name type="scientific">Tunturiibacter gelidiferens</name>
    <dbReference type="NCBI Taxonomy" id="3069689"/>
    <lineage>
        <taxon>Bacteria</taxon>
        <taxon>Pseudomonadati</taxon>
        <taxon>Acidobacteriota</taxon>
        <taxon>Terriglobia</taxon>
        <taxon>Terriglobales</taxon>
        <taxon>Acidobacteriaceae</taxon>
        <taxon>Tunturiibacter</taxon>
    </lineage>
</organism>
<name>A0AAU7Z5C0_9BACT</name>
<dbReference type="InterPro" id="IPR017850">
    <property type="entry name" value="Alkaline_phosphatase_core_sf"/>
</dbReference>
<gene>
    <name evidence="1" type="ORF">RBB81_08410</name>
</gene>
<dbReference type="SUPFAM" id="SSF53649">
    <property type="entry name" value="Alkaline phosphatase-like"/>
    <property type="match status" value="1"/>
</dbReference>
<dbReference type="InterPro" id="IPR006311">
    <property type="entry name" value="TAT_signal"/>
</dbReference>
<dbReference type="KEGG" id="tgi:RBB81_08410"/>
<accession>A0AAU7Z5C0</accession>
<dbReference type="EMBL" id="CP132938">
    <property type="protein sequence ID" value="XCB23936.1"/>
    <property type="molecule type" value="Genomic_DNA"/>
</dbReference>
<sequence>MSMEREWSREMFRMSCERAISRREFLRSAAGTGTAAAMFFASPLRAAALPPAPKTLVVTFGGGARDEETFAPEGQRYIPRLLEELAPQATFYTQVVNRGILGHYVANAGLATGCYETFDNFMPIAPSNPTIFEYYRQDRQRPASDVWVIAPSNGFDHIGESNHRLYGRGLGATVVLPKQLLTLANHHAVTDYDQLLRDNYESPIASLLTAKRQDSLHGMAELMKLSMDDFLAHARKSQSPDELSLYIAQHVMQTVAPSLLWITLHDIDIAHSGAFSLYTEAITRTDRICADLWKTVQCSPEYARKTNLFILPDFGRDSDMSPGGNGFQHHRTGDALSRTTWLMAMGPNIRQNVTVDRPVQSVDLVPTLAHLLGCNARFSRGNLLTEVL</sequence>